<name>A0AAD3S5G3_NEPGR</name>
<evidence type="ECO:0000313" key="1">
    <source>
        <dbReference type="EMBL" id="GMH04765.1"/>
    </source>
</evidence>
<sequence>MLCDSFVVAVWVGFLTNSRLAPCLLDEVVFRCQHGLTRYEHSGGYVTVCGSKRWLTWTASLVGHTDHSLTLQEWIVPIPRLEQCTGAIFSTKASVGLEDRVAPRFCVGARHAGFSCVRLASCSRLADTVRFADFGKDGRFGRIAHGSLVLPVWGKANMAHSAGMMSPVNGLRLVARSVWNWTSWRAAMLDKPAYSNNRLAQNVGIQLARNGPLRVRSN</sequence>
<accession>A0AAD3S5G3</accession>
<dbReference type="EMBL" id="BSYO01000005">
    <property type="protein sequence ID" value="GMH04765.1"/>
    <property type="molecule type" value="Genomic_DNA"/>
</dbReference>
<protein>
    <submittedName>
        <fullName evidence="1">Uncharacterized protein</fullName>
    </submittedName>
</protein>
<comment type="caution">
    <text evidence="1">The sequence shown here is derived from an EMBL/GenBank/DDBJ whole genome shotgun (WGS) entry which is preliminary data.</text>
</comment>
<dbReference type="AlphaFoldDB" id="A0AAD3S5G3"/>
<organism evidence="1 2">
    <name type="scientific">Nepenthes gracilis</name>
    <name type="common">Slender pitcher plant</name>
    <dbReference type="NCBI Taxonomy" id="150966"/>
    <lineage>
        <taxon>Eukaryota</taxon>
        <taxon>Viridiplantae</taxon>
        <taxon>Streptophyta</taxon>
        <taxon>Embryophyta</taxon>
        <taxon>Tracheophyta</taxon>
        <taxon>Spermatophyta</taxon>
        <taxon>Magnoliopsida</taxon>
        <taxon>eudicotyledons</taxon>
        <taxon>Gunneridae</taxon>
        <taxon>Pentapetalae</taxon>
        <taxon>Caryophyllales</taxon>
        <taxon>Nepenthaceae</taxon>
        <taxon>Nepenthes</taxon>
    </lineage>
</organism>
<reference evidence="1" key="1">
    <citation type="submission" date="2023-05" db="EMBL/GenBank/DDBJ databases">
        <title>Nepenthes gracilis genome sequencing.</title>
        <authorList>
            <person name="Fukushima K."/>
        </authorList>
    </citation>
    <scope>NUCLEOTIDE SEQUENCE</scope>
    <source>
        <strain evidence="1">SING2019-196</strain>
    </source>
</reference>
<proteinExistence type="predicted"/>
<dbReference type="Proteomes" id="UP001279734">
    <property type="component" value="Unassembled WGS sequence"/>
</dbReference>
<evidence type="ECO:0000313" key="2">
    <source>
        <dbReference type="Proteomes" id="UP001279734"/>
    </source>
</evidence>
<gene>
    <name evidence="1" type="ORF">Nepgr_006605</name>
</gene>
<keyword evidence="2" id="KW-1185">Reference proteome</keyword>